<proteinExistence type="predicted"/>
<accession>A0AA38N3L1</accession>
<feature type="compositionally biased region" description="Polar residues" evidence="2">
    <location>
        <begin position="427"/>
        <end position="440"/>
    </location>
</feature>
<feature type="compositionally biased region" description="Polar residues" evidence="2">
    <location>
        <begin position="139"/>
        <end position="148"/>
    </location>
</feature>
<evidence type="ECO:0000256" key="1">
    <source>
        <dbReference type="SAM" id="Coils"/>
    </source>
</evidence>
<gene>
    <name evidence="3" type="ORF">DFJ43DRAFT_96900</name>
</gene>
<dbReference type="EMBL" id="JANVFO010000012">
    <property type="protein sequence ID" value="KAJ3734703.1"/>
    <property type="molecule type" value="Genomic_DNA"/>
</dbReference>
<reference evidence="3" key="2">
    <citation type="journal article" date="2023" name="Proc. Natl. Acad. Sci. U.S.A.">
        <title>A global phylogenomic analysis of the shiitake genus Lentinula.</title>
        <authorList>
            <person name="Sierra-Patev S."/>
            <person name="Min B."/>
            <person name="Naranjo-Ortiz M."/>
            <person name="Looney B."/>
            <person name="Konkel Z."/>
            <person name="Slot J.C."/>
            <person name="Sakamoto Y."/>
            <person name="Steenwyk J.L."/>
            <person name="Rokas A."/>
            <person name="Carro J."/>
            <person name="Camarero S."/>
            <person name="Ferreira P."/>
            <person name="Molpeceres G."/>
            <person name="Ruiz-Duenas F.J."/>
            <person name="Serrano A."/>
            <person name="Henrissat B."/>
            <person name="Drula E."/>
            <person name="Hughes K.W."/>
            <person name="Mata J.L."/>
            <person name="Ishikawa N.K."/>
            <person name="Vargas-Isla R."/>
            <person name="Ushijima S."/>
            <person name="Smith C.A."/>
            <person name="Donoghue J."/>
            <person name="Ahrendt S."/>
            <person name="Andreopoulos W."/>
            <person name="He G."/>
            <person name="LaButti K."/>
            <person name="Lipzen A."/>
            <person name="Ng V."/>
            <person name="Riley R."/>
            <person name="Sandor L."/>
            <person name="Barry K."/>
            <person name="Martinez A.T."/>
            <person name="Xiao Y."/>
            <person name="Gibbons J.G."/>
            <person name="Terashima K."/>
            <person name="Grigoriev I.V."/>
            <person name="Hibbett D."/>
        </authorList>
    </citation>
    <scope>NUCLEOTIDE SEQUENCE</scope>
    <source>
        <strain evidence="3">ET3784</strain>
    </source>
</reference>
<feature type="compositionally biased region" description="Basic and acidic residues" evidence="2">
    <location>
        <begin position="683"/>
        <end position="692"/>
    </location>
</feature>
<feature type="compositionally biased region" description="Basic residues" evidence="2">
    <location>
        <begin position="550"/>
        <end position="572"/>
    </location>
</feature>
<feature type="compositionally biased region" description="Basic and acidic residues" evidence="2">
    <location>
        <begin position="150"/>
        <end position="160"/>
    </location>
</feature>
<feature type="region of interest" description="Disordered" evidence="2">
    <location>
        <begin position="663"/>
        <end position="692"/>
    </location>
</feature>
<name>A0AA38N3L1_9AGAR</name>
<feature type="compositionally biased region" description="Low complexity" evidence="2">
    <location>
        <begin position="441"/>
        <end position="452"/>
    </location>
</feature>
<keyword evidence="1" id="KW-0175">Coiled coil</keyword>
<feature type="compositionally biased region" description="Low complexity" evidence="2">
    <location>
        <begin position="221"/>
        <end position="234"/>
    </location>
</feature>
<comment type="caution">
    <text evidence="3">The sequence shown here is derived from an EMBL/GenBank/DDBJ whole genome shotgun (WGS) entry which is preliminary data.</text>
</comment>
<reference evidence="3" key="1">
    <citation type="submission" date="2022-08" db="EMBL/GenBank/DDBJ databases">
        <authorList>
            <consortium name="DOE Joint Genome Institute"/>
            <person name="Min B."/>
            <person name="Sierra-Patev S."/>
            <person name="Naranjo-Ortiz M."/>
            <person name="Looney B."/>
            <person name="Konkel Z."/>
            <person name="Slot J.C."/>
            <person name="Sakamoto Y."/>
            <person name="Steenwyk J.L."/>
            <person name="Rokas A."/>
            <person name="Carro J."/>
            <person name="Camarero S."/>
            <person name="Ferreira P."/>
            <person name="Molpeceres G."/>
            <person name="Ruiz-duenas F.J."/>
            <person name="Serrano A."/>
            <person name="Henrissat B."/>
            <person name="Drula E."/>
            <person name="Hughes K.W."/>
            <person name="Mata J.L."/>
            <person name="Ishikawa N.K."/>
            <person name="Vargas-Isla R."/>
            <person name="Ushijima S."/>
            <person name="Smith C.A."/>
            <person name="Ahrendt S."/>
            <person name="Andreopoulos W."/>
            <person name="He G."/>
            <person name="LaButti K."/>
            <person name="Lipzen A."/>
            <person name="Ng V."/>
            <person name="Riley R."/>
            <person name="Sandor L."/>
            <person name="Barry K."/>
            <person name="Martinez A.T."/>
            <person name="Xiao Y."/>
            <person name="Gibbons J.G."/>
            <person name="Terashima K."/>
            <person name="Hibbett D.S."/>
            <person name="Grigoriev I.V."/>
        </authorList>
    </citation>
    <scope>NUCLEOTIDE SEQUENCE</scope>
    <source>
        <strain evidence="3">ET3784</strain>
    </source>
</reference>
<feature type="region of interest" description="Disordered" evidence="2">
    <location>
        <begin position="132"/>
        <end position="209"/>
    </location>
</feature>
<feature type="region of interest" description="Disordered" evidence="2">
    <location>
        <begin position="221"/>
        <end position="242"/>
    </location>
</feature>
<feature type="region of interest" description="Disordered" evidence="2">
    <location>
        <begin position="328"/>
        <end position="364"/>
    </location>
</feature>
<dbReference type="Proteomes" id="UP001176059">
    <property type="component" value="Unassembled WGS sequence"/>
</dbReference>
<feature type="compositionally biased region" description="Low complexity" evidence="2">
    <location>
        <begin position="415"/>
        <end position="426"/>
    </location>
</feature>
<evidence type="ECO:0000313" key="3">
    <source>
        <dbReference type="EMBL" id="KAJ3734703.1"/>
    </source>
</evidence>
<feature type="compositionally biased region" description="Low complexity" evidence="2">
    <location>
        <begin position="77"/>
        <end position="111"/>
    </location>
</feature>
<keyword evidence="4" id="KW-1185">Reference proteome</keyword>
<dbReference type="AlphaFoldDB" id="A0AA38N3L1"/>
<feature type="compositionally biased region" description="Low complexity" evidence="2">
    <location>
        <begin position="47"/>
        <end position="65"/>
    </location>
</feature>
<feature type="region of interest" description="Disordered" evidence="2">
    <location>
        <begin position="1"/>
        <end position="111"/>
    </location>
</feature>
<protein>
    <submittedName>
        <fullName evidence="3">Uncharacterized protein</fullName>
    </submittedName>
</protein>
<feature type="coiled-coil region" evidence="1">
    <location>
        <begin position="253"/>
        <end position="295"/>
    </location>
</feature>
<feature type="region of interest" description="Disordered" evidence="2">
    <location>
        <begin position="411"/>
        <end position="452"/>
    </location>
</feature>
<evidence type="ECO:0000313" key="4">
    <source>
        <dbReference type="Proteomes" id="UP001176059"/>
    </source>
</evidence>
<organism evidence="3 4">
    <name type="scientific">Lentinula guzmanii</name>
    <dbReference type="NCBI Taxonomy" id="2804957"/>
    <lineage>
        <taxon>Eukaryota</taxon>
        <taxon>Fungi</taxon>
        <taxon>Dikarya</taxon>
        <taxon>Basidiomycota</taxon>
        <taxon>Agaricomycotina</taxon>
        <taxon>Agaricomycetes</taxon>
        <taxon>Agaricomycetidae</taxon>
        <taxon>Agaricales</taxon>
        <taxon>Marasmiineae</taxon>
        <taxon>Omphalotaceae</taxon>
        <taxon>Lentinula</taxon>
    </lineage>
</organism>
<evidence type="ECO:0000256" key="2">
    <source>
        <dbReference type="SAM" id="MobiDB-lite"/>
    </source>
</evidence>
<feature type="compositionally biased region" description="Polar residues" evidence="2">
    <location>
        <begin position="663"/>
        <end position="678"/>
    </location>
</feature>
<feature type="region of interest" description="Disordered" evidence="2">
    <location>
        <begin position="550"/>
        <end position="609"/>
    </location>
</feature>
<feature type="compositionally biased region" description="Acidic residues" evidence="2">
    <location>
        <begin position="578"/>
        <end position="587"/>
    </location>
</feature>
<feature type="compositionally biased region" description="Polar residues" evidence="2">
    <location>
        <begin position="331"/>
        <end position="342"/>
    </location>
</feature>
<feature type="compositionally biased region" description="Low complexity" evidence="2">
    <location>
        <begin position="161"/>
        <end position="203"/>
    </location>
</feature>
<sequence length="731" mass="78447">MSHTDDTTTSKHPLSYSSSSSTLFQPKPIRSPTYPLATYGPYPNVYSPFSTRSGPPSPSPYGYTSHRSPQHSPHNSPPASRSGSRKSSCSPISRSPSHSELSRNSSYRSNMNYTTFRPISIMSKKNSNYNVSEDGVGNGNATVGTSSREVGLEIRGERQRTGNSGSSGSSGGATSSTRISPISDSAADATAAGEAATNPTNGGKPVRKGKAVQWLDHHLNSQAAQAQAQAQSQSGNVDLNYPPTLTPASLGLAVETSSQAAEQLKQLKDLEQRRLSEQQSELAGLKAREVQLERIAADNDQRSWSPHALDEKGIDPNPFLELTTALERHQSQNSSRAGSTNLPLVLPKMPPSAYPQSDSATVEKNKSNTAFSVPALPPPPPGPRVHYFPPPRRQVGMTPVRLPPIETHALKDLSHSSSPHGTDSSPALTSPNRTGYQTPLTASTTASSSPDTAMRTAMLPVVPGEDISPSLIGPDSGSGGVKGFWANLRQRASMRRTNNVPGAFIYTGENAGLPSRGRPIEADGGNDREDAVRNGKVEVHPEDVEAYAKSRARQIVRAHTRSKKKKYSKARATRYDTDTEGELTDEDEGKKDQRRGGFFPWGHKGTKSKDYGNADIDKMGYATAESDVERNADASSLSPSFVLPPSGGVLGALLTLYNAQNDTASESIPPSGASTPTFQEEPVPNRKEGRSARRYRANLDDATKLDSGSPLLHSEIHLLKLMLMMFNSSSR</sequence>